<sequence length="175" mass="19917">MAATEFRLHTVTHQRALRRRWLPARLGVREMQSSGGLKRSVLALSDQEVQELITEQWALSVNRVPELSFTLFGSSELTVPGLGAWQVAAGETDGRGAVSPTTLRYRNRMLTARVWRDRTRYRWELRDGDVPIAEGSDRRRRATRSWYEVLYLAAAVVTGIGKLELKPRLLRNGQS</sequence>
<reference evidence="1" key="1">
    <citation type="journal article" date="2020" name="mSystems">
        <title>Genome- and Community-Level Interaction Insights into Carbon Utilization and Element Cycling Functions of Hydrothermarchaeota in Hydrothermal Sediment.</title>
        <authorList>
            <person name="Zhou Z."/>
            <person name="Liu Y."/>
            <person name="Xu W."/>
            <person name="Pan J."/>
            <person name="Luo Z.H."/>
            <person name="Li M."/>
        </authorList>
    </citation>
    <scope>NUCLEOTIDE SEQUENCE [LARGE SCALE GENOMIC DNA]</scope>
    <source>
        <strain evidence="1">SpSt-192</strain>
    </source>
</reference>
<dbReference type="EMBL" id="DSID01000731">
    <property type="protein sequence ID" value="HEX71487.1"/>
    <property type="molecule type" value="Genomic_DNA"/>
</dbReference>
<accession>A0A7C2W863</accession>
<proteinExistence type="predicted"/>
<name>A0A7C2W863_9BACT</name>
<dbReference type="AlphaFoldDB" id="A0A7C2W863"/>
<protein>
    <submittedName>
        <fullName evidence="1">Uncharacterized protein</fullName>
    </submittedName>
</protein>
<evidence type="ECO:0000313" key="1">
    <source>
        <dbReference type="EMBL" id="HEX71487.1"/>
    </source>
</evidence>
<comment type="caution">
    <text evidence="1">The sequence shown here is derived from an EMBL/GenBank/DDBJ whole genome shotgun (WGS) entry which is preliminary data.</text>
</comment>
<organism evidence="1">
    <name type="scientific">Thermorudis sp</name>
    <dbReference type="NCBI Taxonomy" id="1969470"/>
    <lineage>
        <taxon>Bacteria</taxon>
        <taxon>Pseudomonadati</taxon>
        <taxon>Thermomicrobiota</taxon>
        <taxon>Thermomicrobia</taxon>
        <taxon>Thermomicrobia incertae sedis</taxon>
        <taxon>Thermorudis</taxon>
    </lineage>
</organism>
<gene>
    <name evidence="1" type="ORF">ENP13_09655</name>
</gene>